<comment type="subcellular location">
    <subcellularLocation>
        <location evidence="1">Membrane</location>
        <topology evidence="1">Multi-pass membrane protein</topology>
    </subcellularLocation>
</comment>
<proteinExistence type="inferred from homology"/>
<dbReference type="GO" id="GO:0034424">
    <property type="term" value="C:Vps55/Vps68 complex"/>
    <property type="evidence" value="ECO:0007669"/>
    <property type="project" value="TreeGrafter"/>
</dbReference>
<dbReference type="OrthoDB" id="14246at2759"/>
<dbReference type="AlphaFoldDB" id="A0A5C5FZX2"/>
<protein>
    <submittedName>
        <fullName evidence="7">Vacuolar protein sorting 55</fullName>
    </submittedName>
</protein>
<dbReference type="PANTHER" id="PTHR12050">
    <property type="entry name" value="LEPTIN RECEPTOR-RELATED"/>
    <property type="match status" value="1"/>
</dbReference>
<dbReference type="Proteomes" id="UP000311382">
    <property type="component" value="Unassembled WGS sequence"/>
</dbReference>
<dbReference type="GO" id="GO:0032511">
    <property type="term" value="P:late endosome to vacuole transport via multivesicular body sorting pathway"/>
    <property type="evidence" value="ECO:0007669"/>
    <property type="project" value="TreeGrafter"/>
</dbReference>
<evidence type="ECO:0000256" key="5">
    <source>
        <dbReference type="ARBA" id="ARBA00023136"/>
    </source>
</evidence>
<name>A0A5C5FZX2_9BASI</name>
<evidence type="ECO:0000256" key="4">
    <source>
        <dbReference type="ARBA" id="ARBA00022989"/>
    </source>
</evidence>
<evidence type="ECO:0000313" key="7">
    <source>
        <dbReference type="EMBL" id="TNY21729.1"/>
    </source>
</evidence>
<dbReference type="PANTHER" id="PTHR12050:SF0">
    <property type="entry name" value="RH04491P"/>
    <property type="match status" value="1"/>
</dbReference>
<dbReference type="PROSITE" id="PS51257">
    <property type="entry name" value="PROKAR_LIPOPROTEIN"/>
    <property type="match status" value="1"/>
</dbReference>
<dbReference type="InterPro" id="IPR007262">
    <property type="entry name" value="Vps55/LEPROT"/>
</dbReference>
<reference evidence="7 8" key="1">
    <citation type="submission" date="2019-03" db="EMBL/GenBank/DDBJ databases">
        <title>Rhodosporidium diobovatum UCD-FST 08-225 genome sequencing, assembly, and annotation.</title>
        <authorList>
            <person name="Fakankun I.U."/>
            <person name="Fristensky B."/>
            <person name="Levin D.B."/>
        </authorList>
    </citation>
    <scope>NUCLEOTIDE SEQUENCE [LARGE SCALE GENOMIC DNA]</scope>
    <source>
        <strain evidence="7 8">UCD-FST 08-225</strain>
    </source>
</reference>
<evidence type="ECO:0000256" key="3">
    <source>
        <dbReference type="ARBA" id="ARBA00022692"/>
    </source>
</evidence>
<dbReference type="Pfam" id="PF04133">
    <property type="entry name" value="Vps55"/>
    <property type="match status" value="1"/>
</dbReference>
<comment type="caution">
    <text evidence="7">The sequence shown here is derived from an EMBL/GenBank/DDBJ whole genome shotgun (WGS) entry which is preliminary data.</text>
</comment>
<gene>
    <name evidence="7" type="ORF">DMC30DRAFT_186187</name>
</gene>
<sequence>MADSRAGLKTLITLSFVLSLSFLLIILSCALWGNWLPLLTAVLFALAPLPNFLSSRCAGLDDFSAESNPSAALDLGHFATSCFLVSGLALPYVLAHAEVIHHVAGWMSAAGGLIGYATIITYSHFFAIQLDEF</sequence>
<feature type="transmembrane region" description="Helical" evidence="6">
    <location>
        <begin position="12"/>
        <end position="33"/>
    </location>
</feature>
<keyword evidence="3 6" id="KW-0812">Transmembrane</keyword>
<keyword evidence="4 6" id="KW-1133">Transmembrane helix</keyword>
<dbReference type="EMBL" id="SOZI01000038">
    <property type="protein sequence ID" value="TNY21729.1"/>
    <property type="molecule type" value="Genomic_DNA"/>
</dbReference>
<evidence type="ECO:0000256" key="1">
    <source>
        <dbReference type="ARBA" id="ARBA00004141"/>
    </source>
</evidence>
<evidence type="ECO:0000256" key="6">
    <source>
        <dbReference type="SAM" id="Phobius"/>
    </source>
</evidence>
<feature type="transmembrane region" description="Helical" evidence="6">
    <location>
        <begin position="106"/>
        <end position="128"/>
    </location>
</feature>
<organism evidence="7 8">
    <name type="scientific">Rhodotorula diobovata</name>
    <dbReference type="NCBI Taxonomy" id="5288"/>
    <lineage>
        <taxon>Eukaryota</taxon>
        <taxon>Fungi</taxon>
        <taxon>Dikarya</taxon>
        <taxon>Basidiomycota</taxon>
        <taxon>Pucciniomycotina</taxon>
        <taxon>Microbotryomycetes</taxon>
        <taxon>Sporidiobolales</taxon>
        <taxon>Sporidiobolaceae</taxon>
        <taxon>Rhodotorula</taxon>
    </lineage>
</organism>
<evidence type="ECO:0000313" key="8">
    <source>
        <dbReference type="Proteomes" id="UP000311382"/>
    </source>
</evidence>
<evidence type="ECO:0000256" key="2">
    <source>
        <dbReference type="ARBA" id="ARBA00005645"/>
    </source>
</evidence>
<feature type="transmembrane region" description="Helical" evidence="6">
    <location>
        <begin position="71"/>
        <end position="94"/>
    </location>
</feature>
<keyword evidence="8" id="KW-1185">Reference proteome</keyword>
<keyword evidence="5 6" id="KW-0472">Membrane</keyword>
<accession>A0A5C5FZX2</accession>
<comment type="similarity">
    <text evidence="2">Belongs to the OB-RGRP/VPS55 family.</text>
</comment>